<feature type="region of interest" description="Disordered" evidence="5">
    <location>
        <begin position="88"/>
        <end position="130"/>
    </location>
</feature>
<keyword evidence="8" id="KW-1185">Reference proteome</keyword>
<dbReference type="Pfam" id="PF10367">
    <property type="entry name" value="zf-Vps39_C"/>
    <property type="match status" value="1"/>
</dbReference>
<accession>A0A9P8P4S2</accession>
<dbReference type="GO" id="GO:0012505">
    <property type="term" value="C:endomembrane system"/>
    <property type="evidence" value="ECO:0007669"/>
    <property type="project" value="UniProtKB-SubCell"/>
</dbReference>
<dbReference type="InterPro" id="IPR032914">
    <property type="entry name" value="Vam6/VPS39/TRAP1"/>
</dbReference>
<dbReference type="PROSITE" id="PS50219">
    <property type="entry name" value="CNH"/>
    <property type="match status" value="1"/>
</dbReference>
<dbReference type="Pfam" id="PF13259">
    <property type="entry name" value="clamp_Gag1-like"/>
    <property type="match status" value="1"/>
</dbReference>
<dbReference type="SUPFAM" id="SSF50998">
    <property type="entry name" value="Quinoprotein alcohol dehydrogenase-like"/>
    <property type="match status" value="1"/>
</dbReference>
<comment type="similarity">
    <text evidence="3">Belongs to the VAM6/VPS39 family.</text>
</comment>
<dbReference type="PROSITE" id="PS50236">
    <property type="entry name" value="CHCR"/>
    <property type="match status" value="1"/>
</dbReference>
<dbReference type="InterPro" id="IPR011047">
    <property type="entry name" value="Quinoprotein_ADH-like_sf"/>
</dbReference>
<dbReference type="Pfam" id="PF00780">
    <property type="entry name" value="CNH"/>
    <property type="match status" value="1"/>
</dbReference>
<dbReference type="InterPro" id="IPR019453">
    <property type="entry name" value="VPS39/TGFA1_Znf"/>
</dbReference>
<evidence type="ECO:0000313" key="7">
    <source>
        <dbReference type="EMBL" id="KAH3665004.1"/>
    </source>
</evidence>
<dbReference type="GO" id="GO:0034058">
    <property type="term" value="P:endosomal vesicle fusion"/>
    <property type="evidence" value="ECO:0007669"/>
    <property type="project" value="TreeGrafter"/>
</dbReference>
<feature type="region of interest" description="Disordered" evidence="5">
    <location>
        <begin position="56"/>
        <end position="75"/>
    </location>
</feature>
<dbReference type="GO" id="GO:0006886">
    <property type="term" value="P:intracellular protein transport"/>
    <property type="evidence" value="ECO:0007669"/>
    <property type="project" value="UniProtKB-UniRule"/>
</dbReference>
<dbReference type="InterPro" id="IPR019452">
    <property type="entry name" value="VPS39/TGF_beta_rcpt-assoc_1"/>
</dbReference>
<organism evidence="7 8">
    <name type="scientific">Ogataea polymorpha</name>
    <dbReference type="NCBI Taxonomy" id="460523"/>
    <lineage>
        <taxon>Eukaryota</taxon>
        <taxon>Fungi</taxon>
        <taxon>Dikarya</taxon>
        <taxon>Ascomycota</taxon>
        <taxon>Saccharomycotina</taxon>
        <taxon>Pichiomycetes</taxon>
        <taxon>Pichiales</taxon>
        <taxon>Pichiaceae</taxon>
        <taxon>Ogataea</taxon>
    </lineage>
</organism>
<dbReference type="GO" id="GO:0000329">
    <property type="term" value="C:fungal-type vacuole membrane"/>
    <property type="evidence" value="ECO:0007669"/>
    <property type="project" value="TreeGrafter"/>
</dbReference>
<dbReference type="InterPro" id="IPR025124">
    <property type="entry name" value="Gag1-like_clamp"/>
</dbReference>
<name>A0A9P8P4S2_9ASCO</name>
<dbReference type="PANTHER" id="PTHR12894">
    <property type="entry name" value="CNH DOMAIN CONTAINING"/>
    <property type="match status" value="1"/>
</dbReference>
<comment type="caution">
    <text evidence="7">The sequence shown here is derived from an EMBL/GenBank/DDBJ whole genome shotgun (WGS) entry which is preliminary data.</text>
</comment>
<dbReference type="PANTHER" id="PTHR12894:SF49">
    <property type="entry name" value="VAM6_VPS39-LIKE PROTEIN"/>
    <property type="match status" value="1"/>
</dbReference>
<dbReference type="EMBL" id="JAEUBD010001178">
    <property type="protein sequence ID" value="KAH3665004.1"/>
    <property type="molecule type" value="Genomic_DNA"/>
</dbReference>
<evidence type="ECO:0000256" key="5">
    <source>
        <dbReference type="SAM" id="MobiDB-lite"/>
    </source>
</evidence>
<evidence type="ECO:0000256" key="2">
    <source>
        <dbReference type="ARBA" id="ARBA00023136"/>
    </source>
</evidence>
<comment type="subcellular location">
    <subcellularLocation>
        <location evidence="1">Endomembrane system</location>
        <topology evidence="1">Peripheral membrane protein</topology>
    </subcellularLocation>
</comment>
<sequence>MNEREQKEDTMFEGCEPSRLRKALLKLTFAWATFISRLHSISEACLESDEITEQLFDDDSDSSSSRVQEYEPIKPSQLQRDVLENKLANDDKETCSTSSPFTTTRLTSPQSSAVSGGDESNATPDKEGTLTPFCGGEELWKIQNQQWLKPIAEYTTLEGKLKLQKRLRSQALKHYVSSKDYHIIYRNLVIDGRSLKQPMNLKDLLRVVEAGWEWSRIQEASWRGTLSISAKDGYFSLGSVSSGSAAVQNLGPPLIKFKIKILYILSFPMVLVVSPYSYFEFGPHNISTFEVFGNLVYVGLYDGSLDVCQLPTGGETQMTQFDESKLVLEDLDVIARTKLSCRAMQLELIPKLGYLVALLENQTVEIYNLNDYQFIDKFDEARFNLIKTWYEDDRDLQLDQINEEDNDYITVDDNDSISLATTALETVRTKKFVTSLTGNSYLCLVSKRNIAVMKWHDNQYDRKYEYKMNDKIQVVEFLNSDGLIVALKNGDTLKIDLTHDSVSTIQIQFLNQPTGFSKSFFFSPSDSLLEIFKANNDQQLIIMKDYNLIKLNSDLELVVYRRHTHSIDFRNPVLVPSHNQSGKKLKFLKYWFPYVVLVYTNSLEIRNLENGSIVQQLQGTSTFGSITSIKFNSKFLFLVCNSTVYKLVKTTYDSQLAEFEKSKDYNNAINLIEKLNPLAFEDISEDHSARQIKFTKLRQFQLLKGLEYIKSGNYETGIKLFVEFLASPELLLDNLPESVKNLLSGTSSLRHAASKESLKSDKEPETRLNQDVKIIGLVISFLTDARRKLTRLLDPDSPKFQWHGFLISRELYGSKDISKLEQKLQTVDDCLFQCYLITNPRMVGPLLRISNYCSFDKIENKCLELKLYTELIDFYYCRSRHDKALELLEKLCIEEHIFKPEFMVKYIQKLGQPQLDLIFKYAEKLIALDQTNVESIFMDDSVECESLNKHQVLDFLNKWPSLQVRYLRYLIFDLGETNIKFPNKLIELYLQDPANNQAHINQIYSLDNYNPSFVLKKLGSLKQSPVVLELMILPLGKLNKHKEVLDILVRKLNDVRKALNYCRAVYSSSPETGVKLTHMLLDMLLSSEDYDSVFEILDSGITYLDTVQVLEKLPGSLQLGKLEGYLESNIRNLTSDLRLDIIQNELLKVQLINLKYEKLLSDAAHVRIDASSKCMVCNKNFAASSILSFFPDGSVVHYSYSNEAAEGSSFINWDSISVCFCSLVCCKKNGAESGFFGGSDGLFLLLIVSKCIMVLNFVRECSERVTRSLSSWSTETYVPELCSSSSANAPSRTLEPFSPLTFGSIMVANSSSSTCFVDIGLNCALLVHKDIPTPLTCVVAR</sequence>
<dbReference type="Proteomes" id="UP000788993">
    <property type="component" value="Unassembled WGS sequence"/>
</dbReference>
<reference evidence="7" key="2">
    <citation type="submission" date="2021-01" db="EMBL/GenBank/DDBJ databases">
        <authorList>
            <person name="Schikora-Tamarit M.A."/>
        </authorList>
    </citation>
    <scope>NUCLEOTIDE SEQUENCE</scope>
    <source>
        <strain evidence="7">NCAIM Y.01608</strain>
    </source>
</reference>
<evidence type="ECO:0000256" key="3">
    <source>
        <dbReference type="ARBA" id="ARBA00038201"/>
    </source>
</evidence>
<feature type="repeat" description="CHCR" evidence="4">
    <location>
        <begin position="921"/>
        <end position="1089"/>
    </location>
</feature>
<protein>
    <recommendedName>
        <fullName evidence="6">CNH domain-containing protein</fullName>
    </recommendedName>
</protein>
<dbReference type="InterPro" id="IPR000547">
    <property type="entry name" value="Clathrin_H-chain/VPS_repeat"/>
</dbReference>
<gene>
    <name evidence="7" type="ORF">OGATHE_003819</name>
</gene>
<dbReference type="InterPro" id="IPR001180">
    <property type="entry name" value="CNH_dom"/>
</dbReference>
<proteinExistence type="inferred from homology"/>
<dbReference type="GO" id="GO:0006914">
    <property type="term" value="P:autophagy"/>
    <property type="evidence" value="ECO:0007669"/>
    <property type="project" value="TreeGrafter"/>
</dbReference>
<evidence type="ECO:0000313" key="8">
    <source>
        <dbReference type="Proteomes" id="UP000788993"/>
    </source>
</evidence>
<reference evidence="7" key="1">
    <citation type="journal article" date="2021" name="Open Biol.">
        <title>Shared evolutionary footprints suggest mitochondrial oxidative damage underlies multiple complex I losses in fungi.</title>
        <authorList>
            <person name="Schikora-Tamarit M.A."/>
            <person name="Marcet-Houben M."/>
            <person name="Nosek J."/>
            <person name="Gabaldon T."/>
        </authorList>
    </citation>
    <scope>NUCLEOTIDE SEQUENCE</scope>
    <source>
        <strain evidence="7">NCAIM Y.01608</strain>
    </source>
</reference>
<evidence type="ECO:0000259" key="6">
    <source>
        <dbReference type="PROSITE" id="PS50219"/>
    </source>
</evidence>
<evidence type="ECO:0000256" key="4">
    <source>
        <dbReference type="PROSITE-ProRule" id="PRU01006"/>
    </source>
</evidence>
<dbReference type="Pfam" id="PF10366">
    <property type="entry name" value="Vps39_1"/>
    <property type="match status" value="1"/>
</dbReference>
<feature type="compositionally biased region" description="Polar residues" evidence="5">
    <location>
        <begin position="95"/>
        <end position="123"/>
    </location>
</feature>
<keyword evidence="2" id="KW-0472">Membrane</keyword>
<evidence type="ECO:0000256" key="1">
    <source>
        <dbReference type="ARBA" id="ARBA00004184"/>
    </source>
</evidence>
<feature type="domain" description="CNH" evidence="6">
    <location>
        <begin position="283"/>
        <end position="632"/>
    </location>
</feature>